<dbReference type="Pfam" id="PF02863">
    <property type="entry name" value="Arg_repressor_C"/>
    <property type="match status" value="1"/>
</dbReference>
<dbReference type="InterPro" id="IPR036251">
    <property type="entry name" value="Arg_repress_C_sf"/>
</dbReference>
<dbReference type="GO" id="GO:0051259">
    <property type="term" value="P:protein complex oligomerization"/>
    <property type="evidence" value="ECO:0007669"/>
    <property type="project" value="InterPro"/>
</dbReference>
<dbReference type="SUPFAM" id="SSF55252">
    <property type="entry name" value="C-terminal domain of arginine repressor"/>
    <property type="match status" value="1"/>
</dbReference>
<sequence>MGTIAGDDTVLVICRDPLGGPDLARRLSEAARG</sequence>
<gene>
    <name evidence="2" type="ORF">KDL01_37370</name>
</gene>
<protein>
    <recommendedName>
        <fullName evidence="1">Arginine repressor C-terminal domain-containing protein</fullName>
    </recommendedName>
</protein>
<dbReference type="GO" id="GO:0034618">
    <property type="term" value="F:arginine binding"/>
    <property type="evidence" value="ECO:0007669"/>
    <property type="project" value="InterPro"/>
</dbReference>
<dbReference type="AlphaFoldDB" id="A0A941EVM6"/>
<dbReference type="EMBL" id="JAGSOG010000360">
    <property type="protein sequence ID" value="MBR7838997.1"/>
    <property type="molecule type" value="Genomic_DNA"/>
</dbReference>
<organism evidence="2 3">
    <name type="scientific">Actinospica durhamensis</name>
    <dbReference type="NCBI Taxonomy" id="1508375"/>
    <lineage>
        <taxon>Bacteria</taxon>
        <taxon>Bacillati</taxon>
        <taxon>Actinomycetota</taxon>
        <taxon>Actinomycetes</taxon>
        <taxon>Catenulisporales</taxon>
        <taxon>Actinospicaceae</taxon>
        <taxon>Actinospica</taxon>
    </lineage>
</organism>
<evidence type="ECO:0000313" key="3">
    <source>
        <dbReference type="Proteomes" id="UP000675781"/>
    </source>
</evidence>
<evidence type="ECO:0000259" key="1">
    <source>
        <dbReference type="Pfam" id="PF02863"/>
    </source>
</evidence>
<comment type="caution">
    <text evidence="2">The sequence shown here is derived from an EMBL/GenBank/DDBJ whole genome shotgun (WGS) entry which is preliminary data.</text>
</comment>
<reference evidence="2" key="1">
    <citation type="submission" date="2021-04" db="EMBL/GenBank/DDBJ databases">
        <title>Genome based classification of Actinospica acidithermotolerans sp. nov., an actinobacterium isolated from an Indonesian hot spring.</title>
        <authorList>
            <person name="Kusuma A.B."/>
            <person name="Putra K.E."/>
            <person name="Nafisah S."/>
            <person name="Loh J."/>
            <person name="Nouioui I."/>
            <person name="Goodfellow M."/>
        </authorList>
    </citation>
    <scope>NUCLEOTIDE SEQUENCE</scope>
    <source>
        <strain evidence="2">CSCA 57</strain>
    </source>
</reference>
<name>A0A941EVM6_9ACTN</name>
<evidence type="ECO:0000313" key="2">
    <source>
        <dbReference type="EMBL" id="MBR7838997.1"/>
    </source>
</evidence>
<accession>A0A941EVM6</accession>
<feature type="domain" description="Arginine repressor C-terminal" evidence="1">
    <location>
        <begin position="1"/>
        <end position="28"/>
    </location>
</feature>
<dbReference type="Gene3D" id="3.30.1360.40">
    <property type="match status" value="1"/>
</dbReference>
<dbReference type="InterPro" id="IPR020899">
    <property type="entry name" value="Arg_repress_C"/>
</dbReference>
<keyword evidence="3" id="KW-1185">Reference proteome</keyword>
<proteinExistence type="predicted"/>
<dbReference type="Proteomes" id="UP000675781">
    <property type="component" value="Unassembled WGS sequence"/>
</dbReference>